<sequence length="137" mass="15665">MPSKAKSKIIQDACLLRLFSFTVQRANDTIGVPGSKVVYRQYASLFFVCEVGEEENELMTLEVIHRYVEVLDKFFGNVCELDLIFDFQKAYTILDELIVAGELAESNRRTVLTSAEATDIWERDEILRDALQDSFIS</sequence>
<keyword evidence="3 6" id="KW-0813">Transport</keyword>
<dbReference type="InterPro" id="IPR022775">
    <property type="entry name" value="AP_mu_sigma_su"/>
</dbReference>
<dbReference type="GO" id="GO:0012505">
    <property type="term" value="C:endomembrane system"/>
    <property type="evidence" value="ECO:0007669"/>
    <property type="project" value="UniProtKB-SubCell"/>
</dbReference>
<dbReference type="SUPFAM" id="SSF64356">
    <property type="entry name" value="SNARE-like"/>
    <property type="match status" value="1"/>
</dbReference>
<reference evidence="8 9" key="1">
    <citation type="journal article" date="2020" name="ISME J.">
        <title>Uncovering the hidden diversity of litter-decomposition mechanisms in mushroom-forming fungi.</title>
        <authorList>
            <person name="Floudas D."/>
            <person name="Bentzer J."/>
            <person name="Ahren D."/>
            <person name="Johansson T."/>
            <person name="Persson P."/>
            <person name="Tunlid A."/>
        </authorList>
    </citation>
    <scope>NUCLEOTIDE SEQUENCE [LARGE SCALE GENOMIC DNA]</scope>
    <source>
        <strain evidence="8 9">CBS 661.87</strain>
    </source>
</reference>
<feature type="domain" description="AP complex mu/sigma subunit" evidence="7">
    <location>
        <begin position="5"/>
        <end position="118"/>
    </location>
</feature>
<proteinExistence type="inferred from homology"/>
<dbReference type="InterPro" id="IPR016635">
    <property type="entry name" value="AP_complex_ssu"/>
</dbReference>
<dbReference type="AlphaFoldDB" id="A0A8H5H737"/>
<keyword evidence="5 6" id="KW-0472">Membrane</keyword>
<dbReference type="GO" id="GO:0006886">
    <property type="term" value="P:intracellular protein transport"/>
    <property type="evidence" value="ECO:0007669"/>
    <property type="project" value="UniProtKB-UniRule"/>
</dbReference>
<dbReference type="EMBL" id="JAACJP010000023">
    <property type="protein sequence ID" value="KAF5377625.1"/>
    <property type="molecule type" value="Genomic_DNA"/>
</dbReference>
<name>A0A8H5H737_9AGAR</name>
<organism evidence="8 9">
    <name type="scientific">Tricholomella constricta</name>
    <dbReference type="NCBI Taxonomy" id="117010"/>
    <lineage>
        <taxon>Eukaryota</taxon>
        <taxon>Fungi</taxon>
        <taxon>Dikarya</taxon>
        <taxon>Basidiomycota</taxon>
        <taxon>Agaricomycotina</taxon>
        <taxon>Agaricomycetes</taxon>
        <taxon>Agaricomycetidae</taxon>
        <taxon>Agaricales</taxon>
        <taxon>Tricholomatineae</taxon>
        <taxon>Lyophyllaceae</taxon>
        <taxon>Tricholomella</taxon>
    </lineage>
</organism>
<evidence type="ECO:0000259" key="7">
    <source>
        <dbReference type="Pfam" id="PF01217"/>
    </source>
</evidence>
<evidence type="ECO:0000256" key="1">
    <source>
        <dbReference type="ARBA" id="ARBA00004308"/>
    </source>
</evidence>
<dbReference type="Pfam" id="PF01217">
    <property type="entry name" value="Clat_adaptor_s"/>
    <property type="match status" value="1"/>
</dbReference>
<dbReference type="InterPro" id="IPR011012">
    <property type="entry name" value="Longin-like_dom_sf"/>
</dbReference>
<comment type="subcellular location">
    <subcellularLocation>
        <location evidence="1">Endomembrane system</location>
    </subcellularLocation>
</comment>
<evidence type="ECO:0000256" key="4">
    <source>
        <dbReference type="ARBA" id="ARBA00022927"/>
    </source>
</evidence>
<dbReference type="OrthoDB" id="371463at2759"/>
<evidence type="ECO:0000313" key="8">
    <source>
        <dbReference type="EMBL" id="KAF5377625.1"/>
    </source>
</evidence>
<dbReference type="PANTHER" id="PTHR11753">
    <property type="entry name" value="ADAPTOR COMPLEXES SMALL SUBUNIT FAMILY"/>
    <property type="match status" value="1"/>
</dbReference>
<evidence type="ECO:0000256" key="2">
    <source>
        <dbReference type="ARBA" id="ARBA00006972"/>
    </source>
</evidence>
<keyword evidence="9" id="KW-1185">Reference proteome</keyword>
<evidence type="ECO:0000256" key="5">
    <source>
        <dbReference type="ARBA" id="ARBA00023136"/>
    </source>
</evidence>
<comment type="similarity">
    <text evidence="2 6">Belongs to the adaptor complexes small subunit family.</text>
</comment>
<gene>
    <name evidence="8" type="ORF">D9615_005212</name>
</gene>
<dbReference type="Gene3D" id="3.30.450.60">
    <property type="match status" value="1"/>
</dbReference>
<keyword evidence="4 6" id="KW-0653">Protein transport</keyword>
<dbReference type="PIRSF" id="PIRSF015588">
    <property type="entry name" value="AP_complex_sigma"/>
    <property type="match status" value="1"/>
</dbReference>
<evidence type="ECO:0000313" key="9">
    <source>
        <dbReference type="Proteomes" id="UP000565441"/>
    </source>
</evidence>
<dbReference type="Proteomes" id="UP000565441">
    <property type="component" value="Unassembled WGS sequence"/>
</dbReference>
<evidence type="ECO:0000256" key="6">
    <source>
        <dbReference type="PIRNR" id="PIRNR015588"/>
    </source>
</evidence>
<protein>
    <recommendedName>
        <fullName evidence="6">AP complex subunit sigma</fullName>
    </recommendedName>
</protein>
<evidence type="ECO:0000256" key="3">
    <source>
        <dbReference type="ARBA" id="ARBA00022448"/>
    </source>
</evidence>
<accession>A0A8H5H737</accession>
<comment type="caution">
    <text evidence="8">The sequence shown here is derived from an EMBL/GenBank/DDBJ whole genome shotgun (WGS) entry which is preliminary data.</text>
</comment>